<dbReference type="EMBL" id="JNOM01000597">
    <property type="protein sequence ID" value="KNG80479.1"/>
    <property type="molecule type" value="Genomic_DNA"/>
</dbReference>
<proteinExistence type="predicted"/>
<comment type="caution">
    <text evidence="1">The sequence shown here is derived from an EMBL/GenBank/DDBJ whole genome shotgun (WGS) entry which is preliminary data.</text>
</comment>
<accession>A0A0L1ILQ0</accession>
<dbReference type="OrthoDB" id="4507207at2759"/>
<evidence type="ECO:0000313" key="2">
    <source>
        <dbReference type="Proteomes" id="UP000037505"/>
    </source>
</evidence>
<dbReference type="STRING" id="1509407.A0A0L1ILQ0"/>
<gene>
    <name evidence="1" type="ORF">ANOM_011853</name>
</gene>
<protein>
    <submittedName>
        <fullName evidence="1">Uncharacterized protein</fullName>
    </submittedName>
</protein>
<dbReference type="Proteomes" id="UP000037505">
    <property type="component" value="Unassembled WGS sequence"/>
</dbReference>
<dbReference type="GeneID" id="26813656"/>
<reference evidence="1 2" key="1">
    <citation type="submission" date="2014-06" db="EMBL/GenBank/DDBJ databases">
        <title>The Genome of the Aflatoxigenic Filamentous Fungus Aspergillus nomius.</title>
        <authorList>
            <person name="Moore M.G."/>
            <person name="Shannon B.M."/>
            <person name="Brian M.M."/>
        </authorList>
    </citation>
    <scope>NUCLEOTIDE SEQUENCE [LARGE SCALE GENOMIC DNA]</scope>
    <source>
        <strain evidence="1 2">NRRL 13137</strain>
    </source>
</reference>
<organism evidence="1 2">
    <name type="scientific">Aspergillus nomiae NRRL (strain ATCC 15546 / NRRL 13137 / CBS 260.88 / M93)</name>
    <dbReference type="NCBI Taxonomy" id="1509407"/>
    <lineage>
        <taxon>Eukaryota</taxon>
        <taxon>Fungi</taxon>
        <taxon>Dikarya</taxon>
        <taxon>Ascomycota</taxon>
        <taxon>Pezizomycotina</taxon>
        <taxon>Eurotiomycetes</taxon>
        <taxon>Eurotiomycetidae</taxon>
        <taxon>Eurotiales</taxon>
        <taxon>Aspergillaceae</taxon>
        <taxon>Aspergillus</taxon>
        <taxon>Aspergillus subgen. Circumdati</taxon>
    </lineage>
</organism>
<evidence type="ECO:0000313" key="1">
    <source>
        <dbReference type="EMBL" id="KNG80479.1"/>
    </source>
</evidence>
<name>A0A0L1ILQ0_ASPN3</name>
<dbReference type="AlphaFoldDB" id="A0A0L1ILQ0"/>
<keyword evidence="2" id="KW-1185">Reference proteome</keyword>
<dbReference type="RefSeq" id="XP_015401402.1">
    <property type="nucleotide sequence ID" value="XM_015557108.1"/>
</dbReference>
<sequence length="150" mass="16069">MARREDHLARQVSSERSDTVTEVTFDINSIVGFASSLTVAKQGVRWNPTQMAVSDLQSSLHLDPLPVQYLDPQGRSHGALRAVHETPHYTFGRLTGFEDISLTVSPALPEGAAVQPPPGPGLSDLDGSGLVACDLSAPRRVSRTALSLQL</sequence>